<organism evidence="7 8">
    <name type="scientific">Mangrovihabitans endophyticus</name>
    <dbReference type="NCBI Taxonomy" id="1751298"/>
    <lineage>
        <taxon>Bacteria</taxon>
        <taxon>Bacillati</taxon>
        <taxon>Actinomycetota</taxon>
        <taxon>Actinomycetes</taxon>
        <taxon>Micromonosporales</taxon>
        <taxon>Micromonosporaceae</taxon>
        <taxon>Mangrovihabitans</taxon>
    </lineage>
</organism>
<evidence type="ECO:0000256" key="2">
    <source>
        <dbReference type="ARBA" id="ARBA00010961"/>
    </source>
</evidence>
<dbReference type="PANTHER" id="PTHR33217:SF8">
    <property type="entry name" value="MUTATOR FAMILY TRANSPOSASE"/>
    <property type="match status" value="1"/>
</dbReference>
<keyword evidence="6" id="KW-0814">Transposable element</keyword>
<comment type="caution">
    <text evidence="7">The sequence shown here is derived from an EMBL/GenBank/DDBJ whole genome shotgun (WGS) entry which is preliminary data.</text>
</comment>
<evidence type="ECO:0000256" key="5">
    <source>
        <dbReference type="ARBA" id="ARBA00023172"/>
    </source>
</evidence>
<dbReference type="AlphaFoldDB" id="A0A8J3C8Q9"/>
<gene>
    <name evidence="7" type="ORF">GCM10012284_62010</name>
</gene>
<accession>A0A8J3C8Q9</accession>
<dbReference type="GO" id="GO:0006313">
    <property type="term" value="P:DNA transposition"/>
    <property type="evidence" value="ECO:0007669"/>
    <property type="project" value="UniProtKB-UniRule"/>
</dbReference>
<evidence type="ECO:0000256" key="3">
    <source>
        <dbReference type="ARBA" id="ARBA00022578"/>
    </source>
</evidence>
<keyword evidence="4 6" id="KW-0238">DNA-binding</keyword>
<protein>
    <recommendedName>
        <fullName evidence="6">Mutator family transposase</fullName>
    </recommendedName>
</protein>
<keyword evidence="3 6" id="KW-0815">Transposition</keyword>
<comment type="similarity">
    <text evidence="2 6">Belongs to the transposase mutator family.</text>
</comment>
<evidence type="ECO:0000256" key="4">
    <source>
        <dbReference type="ARBA" id="ARBA00023125"/>
    </source>
</evidence>
<dbReference type="PANTHER" id="PTHR33217">
    <property type="entry name" value="TRANSPOSASE FOR INSERTION SEQUENCE ELEMENT IS1081"/>
    <property type="match status" value="1"/>
</dbReference>
<evidence type="ECO:0000313" key="7">
    <source>
        <dbReference type="EMBL" id="GGL19046.1"/>
    </source>
</evidence>
<dbReference type="NCBIfam" id="NF033543">
    <property type="entry name" value="transpos_IS256"/>
    <property type="match status" value="1"/>
</dbReference>
<reference evidence="7" key="1">
    <citation type="journal article" date="2014" name="Int. J. Syst. Evol. Microbiol.">
        <title>Complete genome sequence of Corynebacterium casei LMG S-19264T (=DSM 44701T), isolated from a smear-ripened cheese.</title>
        <authorList>
            <consortium name="US DOE Joint Genome Institute (JGI-PGF)"/>
            <person name="Walter F."/>
            <person name="Albersmeier A."/>
            <person name="Kalinowski J."/>
            <person name="Ruckert C."/>
        </authorList>
    </citation>
    <scope>NUCLEOTIDE SEQUENCE</scope>
    <source>
        <strain evidence="7">CGMCC 4.7299</strain>
    </source>
</reference>
<dbReference type="Proteomes" id="UP000656042">
    <property type="component" value="Unassembled WGS sequence"/>
</dbReference>
<keyword evidence="8" id="KW-1185">Reference proteome</keyword>
<dbReference type="GO" id="GO:0003677">
    <property type="term" value="F:DNA binding"/>
    <property type="evidence" value="ECO:0007669"/>
    <property type="project" value="UniProtKB-UniRule"/>
</dbReference>
<proteinExistence type="inferred from homology"/>
<name>A0A8J3C8Q9_9ACTN</name>
<evidence type="ECO:0000313" key="8">
    <source>
        <dbReference type="Proteomes" id="UP000656042"/>
    </source>
</evidence>
<dbReference type="InterPro" id="IPR001207">
    <property type="entry name" value="Transposase_mutator"/>
</dbReference>
<comment type="function">
    <text evidence="1 6">Required for the transposition of the insertion element.</text>
</comment>
<sequence>MATPEPRCGPTRLSAHFTEIYGASISKETVSRITDKVVDEMQEWSARPLDSVYVAVFIDAIMVKVRDGQVANRPVYAAIGVTVDGRKDVLGLWAGTGGEGAKFWLSVLIDMKNRGVTDVFFVVCDGLKGLPDVVTNVWPQSIVQTCIIHLIRNTFRLTSRRDTDAIKKDIKRIYTAPNPDAALAALDDLEEKWGKQYRAMIRLWRNAWTEFIPFLDYDVEVRAVICSTNAIESLNARYRRAIRARGHFPTEQAAMKCLYLVTRSLDPTGTGRTRWTMRWKPAINAFAITFGDRWPAAETY</sequence>
<dbReference type="GO" id="GO:0004803">
    <property type="term" value="F:transposase activity"/>
    <property type="evidence" value="ECO:0007669"/>
    <property type="project" value="UniProtKB-UniRule"/>
</dbReference>
<dbReference type="EMBL" id="BMMX01000064">
    <property type="protein sequence ID" value="GGL19046.1"/>
    <property type="molecule type" value="Genomic_DNA"/>
</dbReference>
<reference evidence="7" key="2">
    <citation type="submission" date="2020-09" db="EMBL/GenBank/DDBJ databases">
        <authorList>
            <person name="Sun Q."/>
            <person name="Zhou Y."/>
        </authorList>
    </citation>
    <scope>NUCLEOTIDE SEQUENCE</scope>
    <source>
        <strain evidence="7">CGMCC 4.7299</strain>
    </source>
</reference>
<keyword evidence="5 6" id="KW-0233">DNA recombination</keyword>
<dbReference type="Pfam" id="PF00872">
    <property type="entry name" value="Transposase_mut"/>
    <property type="match status" value="1"/>
</dbReference>
<evidence type="ECO:0000256" key="6">
    <source>
        <dbReference type="RuleBase" id="RU365089"/>
    </source>
</evidence>
<evidence type="ECO:0000256" key="1">
    <source>
        <dbReference type="ARBA" id="ARBA00002190"/>
    </source>
</evidence>
<dbReference type="PROSITE" id="PS01007">
    <property type="entry name" value="TRANSPOSASE_MUTATOR"/>
    <property type="match status" value="1"/>
</dbReference>